<dbReference type="Pfam" id="PF14253">
    <property type="entry name" value="AbiH"/>
    <property type="match status" value="1"/>
</dbReference>
<dbReference type="Proteomes" id="UP000247746">
    <property type="component" value="Unassembled WGS sequence"/>
</dbReference>
<name>A0A2V4V7H1_9GAMM</name>
<dbReference type="AlphaFoldDB" id="A0A2V4V7H1"/>
<dbReference type="InterPro" id="IPR025935">
    <property type="entry name" value="AbiH"/>
</dbReference>
<reference evidence="1 2" key="1">
    <citation type="submission" date="2018-06" db="EMBL/GenBank/DDBJ databases">
        <title>Genomic Encyclopedia of Type Strains, Phase III (KMG-III): the genomes of soil and plant-associated and newly described type strains.</title>
        <authorList>
            <person name="Whitman W."/>
        </authorList>
    </citation>
    <scope>NUCLEOTIDE SEQUENCE [LARGE SCALE GENOMIC DNA]</scope>
    <source>
        <strain evidence="1 2">CECT 5889</strain>
    </source>
</reference>
<protein>
    <submittedName>
        <fullName evidence="1">Abortive infection AbiH-like protein</fullName>
    </submittedName>
</protein>
<proteinExistence type="predicted"/>
<dbReference type="RefSeq" id="WP_110921708.1">
    <property type="nucleotide sequence ID" value="NZ_QJSU01000001.1"/>
</dbReference>
<sequence length="450" mass="52883">MSGTRKILILGNGFDLAHFLPTKYDHFMYAMRNVENYDKDTPMTFQELYTDLISDENYFFENTIKLYKTEEATLPLEEVKELQDDLNKNGWFQYFKSYIDSGIETWIDFENEMEVVLSAVCYIISEIEKNSGYLKHIPYVDSLILIDKIFNKDIKRKYPFINNLLEKFSITDKNSKHAGTQMVFDQGFVKYYLGKPIDICASSLLKHLEEDLISFIEIFSKYIAFIDKLELKNTLKNPEIFEKDLDAIYSFNYSSTIDRLYNHSNINFIHGKAGKNSNKKIVLGISELQNQVLIDNKSYGFVKYYQKLVNNTDYQFLKSNSPVVELEQNMKGQGLTKYHPIEIYIWGHSLDSSDSDYIHEIFSFNQGEKPSIRVIVYYYLKPHAQLSNLIDILDKDTIETWMKNKWLEFMEMPNIQELNSDNNYIDSSISEFSKTVSSPKETFRPKINMY</sequence>
<evidence type="ECO:0000313" key="1">
    <source>
        <dbReference type="EMBL" id="PYE40710.1"/>
    </source>
</evidence>
<evidence type="ECO:0000313" key="2">
    <source>
        <dbReference type="Proteomes" id="UP000247746"/>
    </source>
</evidence>
<gene>
    <name evidence="1" type="ORF">DFP82_10121</name>
</gene>
<accession>A0A2V4V7H1</accession>
<dbReference type="OrthoDB" id="5903604at2"/>
<keyword evidence="2" id="KW-1185">Reference proteome</keyword>
<comment type="caution">
    <text evidence="1">The sequence shown here is derived from an EMBL/GenBank/DDBJ whole genome shotgun (WGS) entry which is preliminary data.</text>
</comment>
<organism evidence="1 2">
    <name type="scientific">Psychrobacter fozii</name>
    <dbReference type="NCBI Taxonomy" id="198480"/>
    <lineage>
        <taxon>Bacteria</taxon>
        <taxon>Pseudomonadati</taxon>
        <taxon>Pseudomonadota</taxon>
        <taxon>Gammaproteobacteria</taxon>
        <taxon>Moraxellales</taxon>
        <taxon>Moraxellaceae</taxon>
        <taxon>Psychrobacter</taxon>
    </lineage>
</organism>
<dbReference type="EMBL" id="QJSU01000001">
    <property type="protein sequence ID" value="PYE40710.1"/>
    <property type="molecule type" value="Genomic_DNA"/>
</dbReference>